<proteinExistence type="predicted"/>
<dbReference type="EMBL" id="CM045871">
    <property type="protein sequence ID" value="KAI7952042.1"/>
    <property type="molecule type" value="Genomic_DNA"/>
</dbReference>
<gene>
    <name evidence="1" type="ORF">MJO28_007726</name>
</gene>
<reference evidence="2" key="1">
    <citation type="journal article" date="2018" name="BMC Genomics">
        <title>Genomic insights into host adaptation between the wheat stripe rust pathogen (Puccinia striiformis f. sp. tritici) and the barley stripe rust pathogen (Puccinia striiformis f. sp. hordei).</title>
        <authorList>
            <person name="Xia C."/>
            <person name="Wang M."/>
            <person name="Yin C."/>
            <person name="Cornejo O.E."/>
            <person name="Hulbert S.H."/>
            <person name="Chen X."/>
        </authorList>
    </citation>
    <scope>NUCLEOTIDE SEQUENCE [LARGE SCALE GENOMIC DNA]</scope>
    <source>
        <strain evidence="2">93-210</strain>
    </source>
</reference>
<organism evidence="1 2">
    <name type="scientific">Puccinia striiformis f. sp. tritici</name>
    <dbReference type="NCBI Taxonomy" id="168172"/>
    <lineage>
        <taxon>Eukaryota</taxon>
        <taxon>Fungi</taxon>
        <taxon>Dikarya</taxon>
        <taxon>Basidiomycota</taxon>
        <taxon>Pucciniomycotina</taxon>
        <taxon>Pucciniomycetes</taxon>
        <taxon>Pucciniales</taxon>
        <taxon>Pucciniaceae</taxon>
        <taxon>Puccinia</taxon>
    </lineage>
</organism>
<evidence type="ECO:0000313" key="1">
    <source>
        <dbReference type="EMBL" id="KAI7952042.1"/>
    </source>
</evidence>
<accession>A0ACC0EGS6</accession>
<evidence type="ECO:0000313" key="2">
    <source>
        <dbReference type="Proteomes" id="UP001060170"/>
    </source>
</evidence>
<name>A0ACC0EGS6_9BASI</name>
<reference evidence="2" key="2">
    <citation type="journal article" date="2018" name="Mol. Plant Microbe Interact.">
        <title>Genome sequence resources for the wheat stripe rust pathogen (Puccinia striiformis f. sp. tritici) and the barley stripe rust pathogen (Puccinia striiformis f. sp. hordei).</title>
        <authorList>
            <person name="Xia C."/>
            <person name="Wang M."/>
            <person name="Yin C."/>
            <person name="Cornejo O.E."/>
            <person name="Hulbert S.H."/>
            <person name="Chen X."/>
        </authorList>
    </citation>
    <scope>NUCLEOTIDE SEQUENCE [LARGE SCALE GENOMIC DNA]</scope>
    <source>
        <strain evidence="2">93-210</strain>
    </source>
</reference>
<sequence length="63" mass="7083">MKHLFKYICKGVDSTSMKITNGDETQKFIDGQYIGPSRVPDEWLISKGSGISPPLKPPTYFFS</sequence>
<feature type="non-terminal residue" evidence="1">
    <location>
        <position position="63"/>
    </location>
</feature>
<comment type="caution">
    <text evidence="1">The sequence shown here is derived from an EMBL/GenBank/DDBJ whole genome shotgun (WGS) entry which is preliminary data.</text>
</comment>
<protein>
    <submittedName>
        <fullName evidence="1">Uncharacterized protein</fullName>
    </submittedName>
</protein>
<dbReference type="Proteomes" id="UP001060170">
    <property type="component" value="Chromosome 7"/>
</dbReference>
<reference evidence="1 2" key="3">
    <citation type="journal article" date="2022" name="Microbiol. Spectr.">
        <title>Folding features and dynamics of 3D genome architecture in plant fungal pathogens.</title>
        <authorList>
            <person name="Xia C."/>
        </authorList>
    </citation>
    <scope>NUCLEOTIDE SEQUENCE [LARGE SCALE GENOMIC DNA]</scope>
    <source>
        <strain evidence="1 2">93-210</strain>
    </source>
</reference>
<keyword evidence="2" id="KW-1185">Reference proteome</keyword>